<evidence type="ECO:0000256" key="5">
    <source>
        <dbReference type="ARBA" id="ARBA00022679"/>
    </source>
</evidence>
<evidence type="ECO:0000256" key="15">
    <source>
        <dbReference type="SAM" id="MobiDB-lite"/>
    </source>
</evidence>
<evidence type="ECO:0000259" key="17">
    <source>
        <dbReference type="PROSITE" id="PS50071"/>
    </source>
</evidence>
<feature type="region of interest" description="Disordered" evidence="15">
    <location>
        <begin position="341"/>
        <end position="396"/>
    </location>
</feature>
<feature type="transmembrane region" description="Helical" evidence="16">
    <location>
        <begin position="259"/>
        <end position="280"/>
    </location>
</feature>
<dbReference type="GeneTree" id="ENSGT01030000234515"/>
<dbReference type="GO" id="GO:0005634">
    <property type="term" value="C:nucleus"/>
    <property type="evidence" value="ECO:0007669"/>
    <property type="project" value="UniProtKB-SubCell"/>
</dbReference>
<keyword evidence="5" id="KW-0808">Transferase</keyword>
<evidence type="ECO:0000259" key="18">
    <source>
        <dbReference type="PROSITE" id="PS50922"/>
    </source>
</evidence>
<feature type="domain" description="TLC" evidence="18">
    <location>
        <begin position="131"/>
        <end position="332"/>
    </location>
</feature>
<dbReference type="SUPFAM" id="SSF46689">
    <property type="entry name" value="Homeodomain-like"/>
    <property type="match status" value="1"/>
</dbReference>
<evidence type="ECO:0000313" key="20">
    <source>
        <dbReference type="Proteomes" id="UP000233160"/>
    </source>
</evidence>
<dbReference type="PANTHER" id="PTHR12560:SF6">
    <property type="entry name" value="CERAMIDE SYNTHASE 4"/>
    <property type="match status" value="1"/>
</dbReference>
<evidence type="ECO:0000256" key="10">
    <source>
        <dbReference type="ARBA" id="ARBA00023136"/>
    </source>
</evidence>
<evidence type="ECO:0000256" key="8">
    <source>
        <dbReference type="ARBA" id="ARBA00022989"/>
    </source>
</evidence>
<dbReference type="Gene3D" id="1.10.10.60">
    <property type="entry name" value="Homeodomain-like"/>
    <property type="match status" value="1"/>
</dbReference>
<evidence type="ECO:0000256" key="4">
    <source>
        <dbReference type="ARBA" id="ARBA00022516"/>
    </source>
</evidence>
<feature type="transmembrane region" description="Helical" evidence="16">
    <location>
        <begin position="180"/>
        <end position="199"/>
    </location>
</feature>
<dbReference type="Proteomes" id="UP000233160">
    <property type="component" value="Unassembled WGS sequence"/>
</dbReference>
<name>A0A2K6FHT9_PROCO</name>
<dbReference type="GO" id="GO:0003677">
    <property type="term" value="F:DNA binding"/>
    <property type="evidence" value="ECO:0007669"/>
    <property type="project" value="UniProtKB-UniRule"/>
</dbReference>
<organism evidence="19 20">
    <name type="scientific">Propithecus coquereli</name>
    <name type="common">Coquerel's sifaka</name>
    <name type="synonym">Propithecus verreauxi coquereli</name>
    <dbReference type="NCBI Taxonomy" id="379532"/>
    <lineage>
        <taxon>Eukaryota</taxon>
        <taxon>Metazoa</taxon>
        <taxon>Chordata</taxon>
        <taxon>Craniata</taxon>
        <taxon>Vertebrata</taxon>
        <taxon>Euteleostomi</taxon>
        <taxon>Mammalia</taxon>
        <taxon>Eutheria</taxon>
        <taxon>Euarchontoglires</taxon>
        <taxon>Primates</taxon>
        <taxon>Strepsirrhini</taxon>
        <taxon>Lemuriformes</taxon>
        <taxon>Indriidae</taxon>
        <taxon>Propithecus</taxon>
    </lineage>
</organism>
<feature type="transmembrane region" description="Helical" evidence="16">
    <location>
        <begin position="300"/>
        <end position="328"/>
    </location>
</feature>
<reference evidence="19" key="2">
    <citation type="submission" date="2025-09" db="UniProtKB">
        <authorList>
            <consortium name="Ensembl"/>
        </authorList>
    </citation>
    <scope>IDENTIFICATION</scope>
</reference>
<dbReference type="SMART" id="SM00389">
    <property type="entry name" value="HOX"/>
    <property type="match status" value="1"/>
</dbReference>
<keyword evidence="10 13" id="KW-0472">Membrane</keyword>
<dbReference type="SMART" id="SM00724">
    <property type="entry name" value="TLC"/>
    <property type="match status" value="1"/>
</dbReference>
<dbReference type="PROSITE" id="PS50922">
    <property type="entry name" value="TLC"/>
    <property type="match status" value="1"/>
</dbReference>
<evidence type="ECO:0000256" key="6">
    <source>
        <dbReference type="ARBA" id="ARBA00022692"/>
    </source>
</evidence>
<dbReference type="AlphaFoldDB" id="A0A2K6FHT9"/>
<proteinExistence type="predicted"/>
<dbReference type="OMA" id="YYSMELY"/>
<evidence type="ECO:0000256" key="9">
    <source>
        <dbReference type="ARBA" id="ARBA00023098"/>
    </source>
</evidence>
<keyword evidence="6 13" id="KW-0812">Transmembrane</keyword>
<dbReference type="CDD" id="cd00086">
    <property type="entry name" value="homeodomain"/>
    <property type="match status" value="1"/>
</dbReference>
<feature type="transmembrane region" description="Helical" evidence="16">
    <location>
        <begin position="136"/>
        <end position="155"/>
    </location>
</feature>
<evidence type="ECO:0000256" key="11">
    <source>
        <dbReference type="ARBA" id="ARBA00049036"/>
    </source>
</evidence>
<comment type="subcellular location">
    <subcellularLocation>
        <location evidence="1">Endoplasmic reticulum membrane</location>
        <topology evidence="1">Multi-pass membrane protein</topology>
    </subcellularLocation>
    <subcellularLocation>
        <location evidence="12 14">Nucleus</location>
    </subcellularLocation>
</comment>
<dbReference type="Pfam" id="PF03798">
    <property type="entry name" value="TRAM_LAG1_CLN8"/>
    <property type="match status" value="1"/>
</dbReference>
<dbReference type="UniPathway" id="UPA00222"/>
<keyword evidence="8 16" id="KW-1133">Transmembrane helix</keyword>
<dbReference type="InterPro" id="IPR009057">
    <property type="entry name" value="Homeodomain-like_sf"/>
</dbReference>
<protein>
    <submittedName>
        <fullName evidence="19">Ceramide synthase 4</fullName>
    </submittedName>
</protein>
<evidence type="ECO:0000256" key="3">
    <source>
        <dbReference type="ARBA" id="ARBA00004991"/>
    </source>
</evidence>
<dbReference type="PROSITE" id="PS50071">
    <property type="entry name" value="HOMEOBOX_2"/>
    <property type="match status" value="1"/>
</dbReference>
<dbReference type="STRING" id="379532.ENSPCOP00000013542"/>
<sequence length="396" mass="46407">MLSTFNEWLWQDRFWLPPNTSWAQLEDRDGLVYAHPRDMLAALPLALVLLALRITFERFVGLPLSRLLGVRDQTRRPVKPNATLERHFLTEGPRPKEPQLTLLAAQCGLTLRQTQRWFRRRRNQDRPRLTKKFCEASWRFVFYLCAFVGGFSVLYHESWLWTPARCWDNYPNQTLKLALYWWYILELGFYISLLITLPFDVKRKDFKEQVIHHFVTILLMTFSYSSNLLRIGSLVLLLHDSSDYLLEACKMFNYTRFRLVCDALFIIFSLVFFYTRLVLFPTQILYTTYYDSMVNRSPFFGYYFFNALLVALQLLHVFWSGLILRMLYSFAKKGQMQKDVRSDVESSDSEEEEEKEAARECPRLKNGAVRGPGAAPADGPRSRVAGRLANGHTPAT</sequence>
<feature type="transmembrane region" description="Helical" evidence="16">
    <location>
        <begin position="39"/>
        <end position="56"/>
    </location>
</feature>
<evidence type="ECO:0000256" key="2">
    <source>
        <dbReference type="ARBA" id="ARBA00004760"/>
    </source>
</evidence>
<dbReference type="PANTHER" id="PTHR12560">
    <property type="entry name" value="LONGEVITY ASSURANCE FACTOR 1 LAG1"/>
    <property type="match status" value="1"/>
</dbReference>
<evidence type="ECO:0000256" key="13">
    <source>
        <dbReference type="PROSITE-ProRule" id="PRU00205"/>
    </source>
</evidence>
<gene>
    <name evidence="19" type="primary">CERS4</name>
</gene>
<keyword evidence="4" id="KW-0444">Lipid biosynthesis</keyword>
<evidence type="ECO:0000256" key="14">
    <source>
        <dbReference type="RuleBase" id="RU000682"/>
    </source>
</evidence>
<dbReference type="GO" id="GO:0050291">
    <property type="term" value="F:sphingosine N-acyltransferase activity"/>
    <property type="evidence" value="ECO:0007669"/>
    <property type="project" value="Ensembl"/>
</dbReference>
<dbReference type="InterPro" id="IPR001356">
    <property type="entry name" value="HD"/>
</dbReference>
<dbReference type="Pfam" id="PF00046">
    <property type="entry name" value="Homeodomain"/>
    <property type="match status" value="1"/>
</dbReference>
<feature type="compositionally biased region" description="Acidic residues" evidence="15">
    <location>
        <begin position="345"/>
        <end position="355"/>
    </location>
</feature>
<dbReference type="FunFam" id="1.10.10.60:FF:000020">
    <property type="entry name" value="Ceramide synthase 5"/>
    <property type="match status" value="1"/>
</dbReference>
<dbReference type="GO" id="GO:0005789">
    <property type="term" value="C:endoplasmic reticulum membrane"/>
    <property type="evidence" value="ECO:0007669"/>
    <property type="project" value="UniProtKB-SubCell"/>
</dbReference>
<dbReference type="InterPro" id="IPR016439">
    <property type="entry name" value="Lag1/Lac1-like"/>
</dbReference>
<reference evidence="19" key="1">
    <citation type="submission" date="2025-08" db="UniProtKB">
        <authorList>
            <consortium name="Ensembl"/>
        </authorList>
    </citation>
    <scope>IDENTIFICATION</scope>
</reference>
<keyword evidence="12 14" id="KW-0371">Homeobox</keyword>
<dbReference type="Ensembl" id="ENSPCOT00000024146.1">
    <property type="protein sequence ID" value="ENSPCOP00000013542.1"/>
    <property type="gene ID" value="ENSPCOG00000018408.1"/>
</dbReference>
<evidence type="ECO:0000256" key="16">
    <source>
        <dbReference type="SAM" id="Phobius"/>
    </source>
</evidence>
<evidence type="ECO:0000256" key="12">
    <source>
        <dbReference type="PROSITE-ProRule" id="PRU00108"/>
    </source>
</evidence>
<comment type="catalytic activity">
    <reaction evidence="11">
        <text>sphinganine + octadecanoyl-CoA = N-(octadecanoyl)-sphinganine + CoA + H(+)</text>
        <dbReference type="Rhea" id="RHEA:36547"/>
        <dbReference type="ChEBI" id="CHEBI:15378"/>
        <dbReference type="ChEBI" id="CHEBI:57287"/>
        <dbReference type="ChEBI" id="CHEBI:57394"/>
        <dbReference type="ChEBI" id="CHEBI:57817"/>
        <dbReference type="ChEBI" id="CHEBI:67033"/>
    </reaction>
    <physiologicalReaction direction="left-to-right" evidence="11">
        <dbReference type="Rhea" id="RHEA:36548"/>
    </physiologicalReaction>
</comment>
<evidence type="ECO:0000256" key="1">
    <source>
        <dbReference type="ARBA" id="ARBA00004477"/>
    </source>
</evidence>
<keyword evidence="9" id="KW-0443">Lipid metabolism</keyword>
<keyword evidence="12 14" id="KW-0539">Nucleus</keyword>
<dbReference type="PIRSF" id="PIRSF005225">
    <property type="entry name" value="LAG1_LAC1"/>
    <property type="match status" value="1"/>
</dbReference>
<dbReference type="InterPro" id="IPR006634">
    <property type="entry name" value="TLC-dom"/>
</dbReference>
<keyword evidence="7" id="KW-0256">Endoplasmic reticulum</keyword>
<feature type="DNA-binding region" description="Homeobox" evidence="12">
    <location>
        <begin position="86"/>
        <end position="129"/>
    </location>
</feature>
<keyword evidence="12 14" id="KW-0238">DNA-binding</keyword>
<comment type="pathway">
    <text evidence="3">Sphingolipid metabolism.</text>
</comment>
<comment type="pathway">
    <text evidence="2">Lipid metabolism; sphingolipid metabolism.</text>
</comment>
<accession>A0A2K6FHT9</accession>
<dbReference type="GO" id="GO:0046513">
    <property type="term" value="P:ceramide biosynthetic process"/>
    <property type="evidence" value="ECO:0007669"/>
    <property type="project" value="Ensembl"/>
</dbReference>
<keyword evidence="20" id="KW-1185">Reference proteome</keyword>
<feature type="domain" description="Homeobox" evidence="17">
    <location>
        <begin position="84"/>
        <end position="128"/>
    </location>
</feature>
<evidence type="ECO:0000313" key="19">
    <source>
        <dbReference type="Ensembl" id="ENSPCOP00000013542.1"/>
    </source>
</evidence>
<evidence type="ECO:0000256" key="7">
    <source>
        <dbReference type="ARBA" id="ARBA00022824"/>
    </source>
</evidence>